<dbReference type="PROSITE" id="PS50146">
    <property type="entry name" value="DAGK"/>
    <property type="match status" value="1"/>
</dbReference>
<keyword evidence="11" id="KW-0594">Phospholipid biosynthesis</keyword>
<evidence type="ECO:0000256" key="4">
    <source>
        <dbReference type="ARBA" id="ARBA00022679"/>
    </source>
</evidence>
<evidence type="ECO:0000256" key="5">
    <source>
        <dbReference type="ARBA" id="ARBA00022723"/>
    </source>
</evidence>
<dbReference type="Gene3D" id="2.60.200.40">
    <property type="match status" value="1"/>
</dbReference>
<dbReference type="InterPro" id="IPR005218">
    <property type="entry name" value="Diacylglycerol/lipid_kinase"/>
</dbReference>
<keyword evidence="8" id="KW-0067">ATP-binding</keyword>
<evidence type="ECO:0000313" key="15">
    <source>
        <dbReference type="Proteomes" id="UP000013785"/>
    </source>
</evidence>
<keyword evidence="10" id="KW-0443">Lipid metabolism</keyword>
<dbReference type="GO" id="GO:0005886">
    <property type="term" value="C:plasma membrane"/>
    <property type="evidence" value="ECO:0007669"/>
    <property type="project" value="TreeGrafter"/>
</dbReference>
<keyword evidence="7 14" id="KW-0418">Kinase</keyword>
<dbReference type="PANTHER" id="PTHR12358">
    <property type="entry name" value="SPHINGOSINE KINASE"/>
    <property type="match status" value="1"/>
</dbReference>
<dbReference type="GO" id="GO:0005524">
    <property type="term" value="F:ATP binding"/>
    <property type="evidence" value="ECO:0007669"/>
    <property type="project" value="UniProtKB-KW"/>
</dbReference>
<dbReference type="RefSeq" id="WP_010767665.1">
    <property type="nucleotide sequence ID" value="NZ_ASWE01000002.1"/>
</dbReference>
<dbReference type="OrthoDB" id="142078at2"/>
<dbReference type="AlphaFoldDB" id="R3WFE5"/>
<dbReference type="EMBL" id="AJAT01000011">
    <property type="protein sequence ID" value="EOL46187.1"/>
    <property type="molecule type" value="Genomic_DNA"/>
</dbReference>
<dbReference type="InterPro" id="IPR016064">
    <property type="entry name" value="NAD/diacylglycerol_kinase_sf"/>
</dbReference>
<dbReference type="Pfam" id="PF00781">
    <property type="entry name" value="DAGK_cat"/>
    <property type="match status" value="1"/>
</dbReference>
<keyword evidence="9" id="KW-0460">Magnesium</keyword>
<dbReference type="Gene3D" id="3.40.50.10330">
    <property type="entry name" value="Probable inorganic polyphosphate/atp-NAD kinase, domain 1"/>
    <property type="match status" value="1"/>
</dbReference>
<evidence type="ECO:0000313" key="14">
    <source>
        <dbReference type="EMBL" id="EOL46187.1"/>
    </source>
</evidence>
<dbReference type="STRING" id="154621.RV11_GL000470"/>
<keyword evidence="3" id="KW-0444">Lipid biosynthesis</keyword>
<name>R3WFE5_9ENTE</name>
<dbReference type="InterPro" id="IPR017438">
    <property type="entry name" value="ATP-NAD_kinase_N"/>
</dbReference>
<keyword evidence="12" id="KW-1208">Phospholipid metabolism</keyword>
<dbReference type="GO" id="GO:0046872">
    <property type="term" value="F:metal ion binding"/>
    <property type="evidence" value="ECO:0007669"/>
    <property type="project" value="UniProtKB-KW"/>
</dbReference>
<evidence type="ECO:0000256" key="10">
    <source>
        <dbReference type="ARBA" id="ARBA00023098"/>
    </source>
</evidence>
<dbReference type="SMART" id="SM00046">
    <property type="entry name" value="DAGKc"/>
    <property type="match status" value="1"/>
</dbReference>
<evidence type="ECO:0000256" key="2">
    <source>
        <dbReference type="ARBA" id="ARBA00005983"/>
    </source>
</evidence>
<sequence>MKAMIILNPSSGQEKAVDFPKQIDEALVVHYEERVLKETKGAGDAKKFAEEAIKENFDLVVSVGGDGTIHEVVNGLAPAEKRPALAIIPLGTVNDLARALDIPLKPEEAIELLKEFDLRKIDVGLASTEYFINSFALGMIPTAVHEVPIEEKSKLGPLAYAKEGVKEYFKNEKIQLTLHSDHFEWSGEANILMIGLTQYMAGLTNWFPEAKADDGVFHGLILKDLSLVNSLKLLPNLLGNNVEENEETVSFVGTEIRIEGKENYPSNLDGDKGIELPVTVKLLPSHLSIVVPK</sequence>
<proteinExistence type="inferred from homology"/>
<dbReference type="NCBIfam" id="TIGR00147">
    <property type="entry name" value="YegS/Rv2252/BmrU family lipid kinase"/>
    <property type="match status" value="1"/>
</dbReference>
<gene>
    <name evidence="14" type="ORF">UC3_00993</name>
</gene>
<comment type="cofactor">
    <cofactor evidence="1">
        <name>Mg(2+)</name>
        <dbReference type="ChEBI" id="CHEBI:18420"/>
    </cofactor>
</comment>
<dbReference type="Proteomes" id="UP000013785">
    <property type="component" value="Unassembled WGS sequence"/>
</dbReference>
<comment type="similarity">
    <text evidence="2">Belongs to the diacylglycerol/lipid kinase family.</text>
</comment>
<dbReference type="SUPFAM" id="SSF111331">
    <property type="entry name" value="NAD kinase/diacylglycerol kinase-like"/>
    <property type="match status" value="1"/>
</dbReference>
<evidence type="ECO:0000256" key="12">
    <source>
        <dbReference type="ARBA" id="ARBA00023264"/>
    </source>
</evidence>
<organism evidence="14 15">
    <name type="scientific">Enterococcus phoeniculicola ATCC BAA-412</name>
    <dbReference type="NCBI Taxonomy" id="1158610"/>
    <lineage>
        <taxon>Bacteria</taxon>
        <taxon>Bacillati</taxon>
        <taxon>Bacillota</taxon>
        <taxon>Bacilli</taxon>
        <taxon>Lactobacillales</taxon>
        <taxon>Enterococcaceae</taxon>
        <taxon>Enterococcus</taxon>
    </lineage>
</organism>
<evidence type="ECO:0000256" key="7">
    <source>
        <dbReference type="ARBA" id="ARBA00022777"/>
    </source>
</evidence>
<accession>R3WFE5</accession>
<evidence type="ECO:0000259" key="13">
    <source>
        <dbReference type="PROSITE" id="PS50146"/>
    </source>
</evidence>
<dbReference type="PANTHER" id="PTHR12358:SF106">
    <property type="entry name" value="LIPID KINASE YEGS"/>
    <property type="match status" value="1"/>
</dbReference>
<evidence type="ECO:0000256" key="6">
    <source>
        <dbReference type="ARBA" id="ARBA00022741"/>
    </source>
</evidence>
<comment type="caution">
    <text evidence="14">The sequence shown here is derived from an EMBL/GenBank/DDBJ whole genome shotgun (WGS) entry which is preliminary data.</text>
</comment>
<dbReference type="InterPro" id="IPR050187">
    <property type="entry name" value="Lipid_Phosphate_FormReg"/>
</dbReference>
<dbReference type="InterPro" id="IPR001206">
    <property type="entry name" value="Diacylglycerol_kinase_cat_dom"/>
</dbReference>
<evidence type="ECO:0000256" key="9">
    <source>
        <dbReference type="ARBA" id="ARBA00022842"/>
    </source>
</evidence>
<evidence type="ECO:0000256" key="11">
    <source>
        <dbReference type="ARBA" id="ARBA00023209"/>
    </source>
</evidence>
<evidence type="ECO:0000256" key="1">
    <source>
        <dbReference type="ARBA" id="ARBA00001946"/>
    </source>
</evidence>
<dbReference type="Pfam" id="PF19279">
    <property type="entry name" value="YegS_C"/>
    <property type="match status" value="1"/>
</dbReference>
<reference evidence="14 15" key="1">
    <citation type="submission" date="2013-02" db="EMBL/GenBank/DDBJ databases">
        <title>The Genome Sequence of Enterococcus phoeniculicola BAA-412.</title>
        <authorList>
            <consortium name="The Broad Institute Genome Sequencing Platform"/>
            <consortium name="The Broad Institute Genome Sequencing Center for Infectious Disease"/>
            <person name="Earl A.M."/>
            <person name="Gilmore M.S."/>
            <person name="Lebreton F."/>
            <person name="Walker B."/>
            <person name="Young S.K."/>
            <person name="Zeng Q."/>
            <person name="Gargeya S."/>
            <person name="Fitzgerald M."/>
            <person name="Haas B."/>
            <person name="Abouelleil A."/>
            <person name="Alvarado L."/>
            <person name="Arachchi H.M."/>
            <person name="Berlin A.M."/>
            <person name="Chapman S.B."/>
            <person name="Dewar J."/>
            <person name="Goldberg J."/>
            <person name="Griggs A."/>
            <person name="Gujja S."/>
            <person name="Hansen M."/>
            <person name="Howarth C."/>
            <person name="Imamovic A."/>
            <person name="Larimer J."/>
            <person name="McCowan C."/>
            <person name="Murphy C."/>
            <person name="Neiman D."/>
            <person name="Pearson M."/>
            <person name="Priest M."/>
            <person name="Roberts A."/>
            <person name="Saif S."/>
            <person name="Shea T."/>
            <person name="Sisk P."/>
            <person name="Sykes S."/>
            <person name="Wortman J."/>
            <person name="Nusbaum C."/>
            <person name="Birren B."/>
        </authorList>
    </citation>
    <scope>NUCLEOTIDE SEQUENCE [LARGE SCALE GENOMIC DNA]</scope>
    <source>
        <strain evidence="14 15">ATCC BAA-412</strain>
    </source>
</reference>
<dbReference type="eggNOG" id="COG1597">
    <property type="taxonomic scope" value="Bacteria"/>
</dbReference>
<feature type="domain" description="DAGKc" evidence="13">
    <location>
        <begin position="1"/>
        <end position="130"/>
    </location>
</feature>
<evidence type="ECO:0000256" key="3">
    <source>
        <dbReference type="ARBA" id="ARBA00022516"/>
    </source>
</evidence>
<keyword evidence="6" id="KW-0547">Nucleotide-binding</keyword>
<dbReference type="GO" id="GO:0008654">
    <property type="term" value="P:phospholipid biosynthetic process"/>
    <property type="evidence" value="ECO:0007669"/>
    <property type="project" value="UniProtKB-KW"/>
</dbReference>
<keyword evidence="15" id="KW-1185">Reference proteome</keyword>
<dbReference type="PATRIC" id="fig|1158610.3.peg.974"/>
<protein>
    <submittedName>
        <fullName evidence="14">YegS BmrU family lipid kinase</fullName>
    </submittedName>
</protein>
<dbReference type="HOGENOM" id="CLU_045532_1_0_9"/>
<dbReference type="GO" id="GO:0004143">
    <property type="term" value="F:ATP-dependent diacylglycerol kinase activity"/>
    <property type="evidence" value="ECO:0007669"/>
    <property type="project" value="TreeGrafter"/>
</dbReference>
<dbReference type="InterPro" id="IPR045540">
    <property type="entry name" value="YegS/DAGK_C"/>
</dbReference>
<keyword evidence="4" id="KW-0808">Transferase</keyword>
<evidence type="ECO:0000256" key="8">
    <source>
        <dbReference type="ARBA" id="ARBA00022840"/>
    </source>
</evidence>
<keyword evidence="5" id="KW-0479">Metal-binding</keyword>